<dbReference type="InterPro" id="IPR004358">
    <property type="entry name" value="Sig_transdc_His_kin-like_C"/>
</dbReference>
<sequence>MIAARDILNGRDACWLMDCAADAMLVIGSDGRVLLANPAAERLFGYSLDEFCGLSVEDLMPRRFRAAHGDKRADYAGRPEYRRMGSGLELYGLRKDGGEFATDISISPVENGHVLATIYDVSSRKRLEEEQKRMIHELENVNEELKNFAYVVSHDLKAPLRAIGSLADWIAADQHDRLDAEGQEHLRLLIQRVRRLDALIDGVLRYSRIGRAHEAANAIDLNELAREVIDSLAPPPEVTVSVAADLPTIRAEKTGMQQVLQNLLSNAIRYLDKPEGRIGINCAEQADCWQFSVADNGPGIEPRHFERIFQLFQTLHPRDRVESTGVGLSIVKKIVEQNGGRVWLESSPGQGSTFYFTVPKTYP</sequence>
<dbReference type="SUPFAM" id="SSF55785">
    <property type="entry name" value="PYP-like sensor domain (PAS domain)"/>
    <property type="match status" value="1"/>
</dbReference>
<dbReference type="RefSeq" id="WP_256614124.1">
    <property type="nucleotide sequence ID" value="NZ_JANIBK010000015.1"/>
</dbReference>
<dbReference type="PANTHER" id="PTHR42878">
    <property type="entry name" value="TWO-COMPONENT HISTIDINE KINASE"/>
    <property type="match status" value="1"/>
</dbReference>
<dbReference type="SMART" id="SM00388">
    <property type="entry name" value="HisKA"/>
    <property type="match status" value="1"/>
</dbReference>
<dbReference type="Gene3D" id="1.10.287.130">
    <property type="match status" value="1"/>
</dbReference>
<proteinExistence type="predicted"/>
<evidence type="ECO:0000256" key="3">
    <source>
        <dbReference type="ARBA" id="ARBA00022553"/>
    </source>
</evidence>
<keyword evidence="3" id="KW-0597">Phosphoprotein</keyword>
<keyword evidence="5" id="KW-0418">Kinase</keyword>
<evidence type="ECO:0000259" key="8">
    <source>
        <dbReference type="PROSITE" id="PS50112"/>
    </source>
</evidence>
<keyword evidence="9" id="KW-0067">ATP-binding</keyword>
<name>A0ABT1U2W8_9GAMM</name>
<evidence type="ECO:0000256" key="6">
    <source>
        <dbReference type="ARBA" id="ARBA00023136"/>
    </source>
</evidence>
<dbReference type="InterPro" id="IPR003594">
    <property type="entry name" value="HATPase_dom"/>
</dbReference>
<evidence type="ECO:0000313" key="9">
    <source>
        <dbReference type="EMBL" id="MCQ8127775.1"/>
    </source>
</evidence>
<dbReference type="PROSITE" id="PS50112">
    <property type="entry name" value="PAS"/>
    <property type="match status" value="1"/>
</dbReference>
<dbReference type="NCBIfam" id="TIGR00229">
    <property type="entry name" value="sensory_box"/>
    <property type="match status" value="1"/>
</dbReference>
<dbReference type="SMART" id="SM00387">
    <property type="entry name" value="HATPase_c"/>
    <property type="match status" value="1"/>
</dbReference>
<accession>A0ABT1U2W8</accession>
<keyword evidence="6" id="KW-0472">Membrane</keyword>
<feature type="domain" description="Histidine kinase" evidence="7">
    <location>
        <begin position="151"/>
        <end position="362"/>
    </location>
</feature>
<feature type="domain" description="PAS" evidence="8">
    <location>
        <begin position="16"/>
        <end position="53"/>
    </location>
</feature>
<protein>
    <recommendedName>
        <fullName evidence="2">histidine kinase</fullName>
        <ecNumber evidence="2">2.7.13.3</ecNumber>
    </recommendedName>
</protein>
<dbReference type="InterPro" id="IPR000014">
    <property type="entry name" value="PAS"/>
</dbReference>
<comment type="catalytic activity">
    <reaction evidence="1">
        <text>ATP + protein L-histidine = ADP + protein N-phospho-L-histidine.</text>
        <dbReference type="EC" id="2.7.13.3"/>
    </reaction>
</comment>
<reference evidence="9 10" key="1">
    <citation type="submission" date="2022-07" db="EMBL/GenBank/DDBJ databases">
        <title>Methylomonas rivi sp. nov., Methylomonas rosea sp. nov., Methylomonas aureus sp. nov. and Methylomonas subterranea sp. nov., four novel methanotrophs isolated from a freshwater creek and the deep terrestrial subsurface.</title>
        <authorList>
            <person name="Abin C."/>
            <person name="Sankaranarayanan K."/>
            <person name="Garner C."/>
            <person name="Sindelar R."/>
            <person name="Kotary K."/>
            <person name="Garner R."/>
            <person name="Barclay S."/>
            <person name="Lawson P."/>
            <person name="Krumholz L."/>
        </authorList>
    </citation>
    <scope>NUCLEOTIDE SEQUENCE [LARGE SCALE GENOMIC DNA]</scope>
    <source>
        <strain evidence="9 10">WSC-6</strain>
    </source>
</reference>
<dbReference type="Pfam" id="PF13426">
    <property type="entry name" value="PAS_9"/>
    <property type="match status" value="1"/>
</dbReference>
<dbReference type="InterPro" id="IPR035965">
    <property type="entry name" value="PAS-like_dom_sf"/>
</dbReference>
<evidence type="ECO:0000256" key="5">
    <source>
        <dbReference type="ARBA" id="ARBA00022777"/>
    </source>
</evidence>
<dbReference type="Gene3D" id="3.30.565.10">
    <property type="entry name" value="Histidine kinase-like ATPase, C-terminal domain"/>
    <property type="match status" value="1"/>
</dbReference>
<dbReference type="Pfam" id="PF00512">
    <property type="entry name" value="HisKA"/>
    <property type="match status" value="1"/>
</dbReference>
<dbReference type="CDD" id="cd00130">
    <property type="entry name" value="PAS"/>
    <property type="match status" value="1"/>
</dbReference>
<dbReference type="InterPro" id="IPR036890">
    <property type="entry name" value="HATPase_C_sf"/>
</dbReference>
<evidence type="ECO:0000256" key="2">
    <source>
        <dbReference type="ARBA" id="ARBA00012438"/>
    </source>
</evidence>
<dbReference type="PRINTS" id="PR00344">
    <property type="entry name" value="BCTRLSENSOR"/>
</dbReference>
<dbReference type="InterPro" id="IPR005467">
    <property type="entry name" value="His_kinase_dom"/>
</dbReference>
<evidence type="ECO:0000256" key="1">
    <source>
        <dbReference type="ARBA" id="ARBA00000085"/>
    </source>
</evidence>
<evidence type="ECO:0000313" key="10">
    <source>
        <dbReference type="Proteomes" id="UP001524586"/>
    </source>
</evidence>
<dbReference type="SMART" id="SM00091">
    <property type="entry name" value="PAS"/>
    <property type="match status" value="1"/>
</dbReference>
<dbReference type="CDD" id="cd00082">
    <property type="entry name" value="HisKA"/>
    <property type="match status" value="1"/>
</dbReference>
<dbReference type="EMBL" id="JANIBK010000015">
    <property type="protein sequence ID" value="MCQ8127775.1"/>
    <property type="molecule type" value="Genomic_DNA"/>
</dbReference>
<dbReference type="SUPFAM" id="SSF47384">
    <property type="entry name" value="Homodimeric domain of signal transducing histidine kinase"/>
    <property type="match status" value="1"/>
</dbReference>
<dbReference type="GO" id="GO:0005524">
    <property type="term" value="F:ATP binding"/>
    <property type="evidence" value="ECO:0007669"/>
    <property type="project" value="UniProtKB-KW"/>
</dbReference>
<dbReference type="PANTHER" id="PTHR42878:SF15">
    <property type="entry name" value="BACTERIOPHYTOCHROME"/>
    <property type="match status" value="1"/>
</dbReference>
<dbReference type="PROSITE" id="PS50109">
    <property type="entry name" value="HIS_KIN"/>
    <property type="match status" value="1"/>
</dbReference>
<evidence type="ECO:0000259" key="7">
    <source>
        <dbReference type="PROSITE" id="PS50109"/>
    </source>
</evidence>
<dbReference type="EC" id="2.7.13.3" evidence="2"/>
<dbReference type="Gene3D" id="3.30.450.20">
    <property type="entry name" value="PAS domain"/>
    <property type="match status" value="1"/>
</dbReference>
<keyword evidence="4" id="KW-0808">Transferase</keyword>
<comment type="caution">
    <text evidence="9">The sequence shown here is derived from an EMBL/GenBank/DDBJ whole genome shotgun (WGS) entry which is preliminary data.</text>
</comment>
<dbReference type="Proteomes" id="UP001524586">
    <property type="component" value="Unassembled WGS sequence"/>
</dbReference>
<dbReference type="InterPro" id="IPR003661">
    <property type="entry name" value="HisK_dim/P_dom"/>
</dbReference>
<keyword evidence="9" id="KW-0547">Nucleotide-binding</keyword>
<keyword evidence="10" id="KW-1185">Reference proteome</keyword>
<dbReference type="Pfam" id="PF02518">
    <property type="entry name" value="HATPase_c"/>
    <property type="match status" value="1"/>
</dbReference>
<dbReference type="InterPro" id="IPR036097">
    <property type="entry name" value="HisK_dim/P_sf"/>
</dbReference>
<evidence type="ECO:0000256" key="4">
    <source>
        <dbReference type="ARBA" id="ARBA00022679"/>
    </source>
</evidence>
<dbReference type="SUPFAM" id="SSF55874">
    <property type="entry name" value="ATPase domain of HSP90 chaperone/DNA topoisomerase II/histidine kinase"/>
    <property type="match status" value="1"/>
</dbReference>
<gene>
    <name evidence="9" type="ORF">NP596_04805</name>
</gene>
<organism evidence="9 10">
    <name type="scientific">Methylomonas rivi</name>
    <dbReference type="NCBI Taxonomy" id="2952226"/>
    <lineage>
        <taxon>Bacteria</taxon>
        <taxon>Pseudomonadati</taxon>
        <taxon>Pseudomonadota</taxon>
        <taxon>Gammaproteobacteria</taxon>
        <taxon>Methylococcales</taxon>
        <taxon>Methylococcaceae</taxon>
        <taxon>Methylomonas</taxon>
    </lineage>
</organism>
<dbReference type="InterPro" id="IPR050351">
    <property type="entry name" value="BphY/WalK/GraS-like"/>
</dbReference>